<evidence type="ECO:0000256" key="3">
    <source>
        <dbReference type="ARBA" id="ARBA00022448"/>
    </source>
</evidence>
<evidence type="ECO:0000259" key="10">
    <source>
        <dbReference type="PROSITE" id="PS51322"/>
    </source>
</evidence>
<dbReference type="Proteomes" id="UP001214415">
    <property type="component" value="Chromosome 5"/>
</dbReference>
<keyword evidence="3 7" id="KW-0813">Transport</keyword>
<sequence length="389" mass="43475">MNEVVHRWLGQVLVPYVEHARIMHDMECVLTEYHTLRPRTDMFTYDDGRFVLLLLLDGTLPVPFRGQVYHIPVHVWIPRAYPAEAPMVFVTPTQDMVVCRGSCVGPDGRVRLPYMDAWERKTECQTVFHMEPPVMAKKLAPSAPARMTSDASDTASTPPARPARPPKASPKAEITTTSTPPLAAPERPPKPAPPLAAEVRTEPAATPPRPVNPALAELQARVHAKLTQSVTDTQNALHQANEQLHRLCTDLERGRPAMDDEMQRLRIVRDLCVVDAERFNATMQQAQQQTAELQARADPDVDHMLSATSLAENQLLQLMAEDLALEDTLYQLSRALYTEQLPLDRFLKHARILSRDQFMKRALAQKIAAGLGWPTATPTPTPHSSSARE</sequence>
<dbReference type="Pfam" id="PF09454">
    <property type="entry name" value="Vps23_core"/>
    <property type="match status" value="1"/>
</dbReference>
<evidence type="ECO:0000256" key="2">
    <source>
        <dbReference type="ARBA" id="ARBA00009594"/>
    </source>
</evidence>
<feature type="domain" description="SB" evidence="9">
    <location>
        <begin position="309"/>
        <end position="377"/>
    </location>
</feature>
<dbReference type="PROSITE" id="PS51312">
    <property type="entry name" value="SB"/>
    <property type="match status" value="1"/>
</dbReference>
<dbReference type="GO" id="GO:0000813">
    <property type="term" value="C:ESCRT I complex"/>
    <property type="evidence" value="ECO:0007669"/>
    <property type="project" value="TreeGrafter"/>
</dbReference>
<proteinExistence type="inferred from homology"/>
<dbReference type="InterPro" id="IPR008883">
    <property type="entry name" value="UEV_N"/>
</dbReference>
<feature type="region of interest" description="Disordered" evidence="8">
    <location>
        <begin position="140"/>
        <end position="211"/>
    </location>
</feature>
<dbReference type="InterPro" id="IPR037202">
    <property type="entry name" value="ESCRT_assembly_dom"/>
</dbReference>
<evidence type="ECO:0000259" key="9">
    <source>
        <dbReference type="PROSITE" id="PS51312"/>
    </source>
</evidence>
<dbReference type="PANTHER" id="PTHR23306">
    <property type="entry name" value="TUMOR SUSCEPTIBILITY GENE 101 PROTEIN-RELATED"/>
    <property type="match status" value="1"/>
</dbReference>
<dbReference type="PANTHER" id="PTHR23306:SF3">
    <property type="entry name" value="TUMOR SUPPRESSOR PROTEIN 101"/>
    <property type="match status" value="1"/>
</dbReference>
<keyword evidence="6" id="KW-0175">Coiled coil</keyword>
<evidence type="ECO:0000313" key="11">
    <source>
        <dbReference type="EMBL" id="WFD23947.1"/>
    </source>
</evidence>
<keyword evidence="4" id="KW-0967">Endosome</keyword>
<accession>A0AAF0IZU5</accession>
<dbReference type="Pfam" id="PF05743">
    <property type="entry name" value="UEV"/>
    <property type="match status" value="1"/>
</dbReference>
<evidence type="ECO:0000256" key="8">
    <source>
        <dbReference type="SAM" id="MobiDB-lite"/>
    </source>
</evidence>
<feature type="compositionally biased region" description="Pro residues" evidence="8">
    <location>
        <begin position="159"/>
        <end position="168"/>
    </location>
</feature>
<dbReference type="Gene3D" id="3.10.110.10">
    <property type="entry name" value="Ubiquitin Conjugating Enzyme"/>
    <property type="match status" value="1"/>
</dbReference>
<keyword evidence="5 7" id="KW-0653">Protein transport</keyword>
<feature type="domain" description="UEV" evidence="10">
    <location>
        <begin position="3"/>
        <end position="164"/>
    </location>
</feature>
<dbReference type="CDD" id="cd11685">
    <property type="entry name" value="UEV_TSG101-like"/>
    <property type="match status" value="1"/>
</dbReference>
<keyword evidence="12" id="KW-1185">Reference proteome</keyword>
<dbReference type="EMBL" id="CP119904">
    <property type="protein sequence ID" value="WFD23947.1"/>
    <property type="molecule type" value="Genomic_DNA"/>
</dbReference>
<evidence type="ECO:0000256" key="7">
    <source>
        <dbReference type="PROSITE-ProRule" id="PRU00644"/>
    </source>
</evidence>
<dbReference type="GO" id="GO:0043162">
    <property type="term" value="P:ubiquitin-dependent protein catabolic process via the multivesicular body sorting pathway"/>
    <property type="evidence" value="ECO:0007669"/>
    <property type="project" value="UniProtKB-ARBA"/>
</dbReference>
<protein>
    <submittedName>
        <fullName evidence="11">Suppressor protein stp22 of temperature-sensitive alpha-factor receptor and arginine permease</fullName>
    </submittedName>
</protein>
<dbReference type="Gene3D" id="6.10.140.820">
    <property type="match status" value="1"/>
</dbReference>
<dbReference type="SUPFAM" id="SSF140111">
    <property type="entry name" value="Endosomal sorting complex assembly domain"/>
    <property type="match status" value="1"/>
</dbReference>
<dbReference type="GO" id="GO:0072666">
    <property type="term" value="P:establishment of protein localization to vacuole"/>
    <property type="evidence" value="ECO:0007669"/>
    <property type="project" value="UniProtKB-ARBA"/>
</dbReference>
<evidence type="ECO:0000256" key="4">
    <source>
        <dbReference type="ARBA" id="ARBA00022753"/>
    </source>
</evidence>
<evidence type="ECO:0000256" key="6">
    <source>
        <dbReference type="ARBA" id="ARBA00023054"/>
    </source>
</evidence>
<dbReference type="InterPro" id="IPR016135">
    <property type="entry name" value="UBQ-conjugating_enzyme/RWD"/>
</dbReference>
<dbReference type="SUPFAM" id="SSF54495">
    <property type="entry name" value="UBC-like"/>
    <property type="match status" value="1"/>
</dbReference>
<dbReference type="GO" id="GO:0006886">
    <property type="term" value="P:intracellular protein transport"/>
    <property type="evidence" value="ECO:0007669"/>
    <property type="project" value="UniProtKB-ARBA"/>
</dbReference>
<evidence type="ECO:0000313" key="12">
    <source>
        <dbReference type="Proteomes" id="UP001214415"/>
    </source>
</evidence>
<evidence type="ECO:0000256" key="1">
    <source>
        <dbReference type="ARBA" id="ARBA00004177"/>
    </source>
</evidence>
<evidence type="ECO:0000256" key="5">
    <source>
        <dbReference type="ARBA" id="ARBA00022927"/>
    </source>
</evidence>
<reference evidence="11" key="1">
    <citation type="submission" date="2023-03" db="EMBL/GenBank/DDBJ databases">
        <title>Mating type loci evolution in Malassezia.</title>
        <authorList>
            <person name="Coelho M.A."/>
        </authorList>
    </citation>
    <scope>NUCLEOTIDE SEQUENCE</scope>
    <source>
        <strain evidence="11">CBS 12830</strain>
    </source>
</reference>
<dbReference type="PROSITE" id="PS51322">
    <property type="entry name" value="UEV"/>
    <property type="match status" value="1"/>
</dbReference>
<comment type="similarity">
    <text evidence="2">Belongs to the ubiquitin-conjugating enzyme family. UEV subfamily.</text>
</comment>
<dbReference type="InterPro" id="IPR017916">
    <property type="entry name" value="SB_dom"/>
</dbReference>
<dbReference type="GO" id="GO:0043130">
    <property type="term" value="F:ubiquitin binding"/>
    <property type="evidence" value="ECO:0007669"/>
    <property type="project" value="TreeGrafter"/>
</dbReference>
<dbReference type="InterPro" id="IPR052070">
    <property type="entry name" value="ESCRT-I_UEV_domain"/>
</dbReference>
<keyword evidence="11" id="KW-0675">Receptor</keyword>
<comment type="subcellular location">
    <subcellularLocation>
        <location evidence="1">Endosome</location>
    </subcellularLocation>
</comment>
<dbReference type="AlphaFoldDB" id="A0AAF0IZU5"/>
<organism evidence="11 12">
    <name type="scientific">Malassezia equina</name>
    <dbReference type="NCBI Taxonomy" id="1381935"/>
    <lineage>
        <taxon>Eukaryota</taxon>
        <taxon>Fungi</taxon>
        <taxon>Dikarya</taxon>
        <taxon>Basidiomycota</taxon>
        <taxon>Ustilaginomycotina</taxon>
        <taxon>Malasseziomycetes</taxon>
        <taxon>Malasseziales</taxon>
        <taxon>Malasseziaceae</taxon>
        <taxon>Malassezia</taxon>
    </lineage>
</organism>
<gene>
    <name evidence="11" type="primary">STP22</name>
    <name evidence="11" type="ORF">MEQU1_002642</name>
</gene>
<name>A0AAF0IZU5_9BASI</name>